<dbReference type="InterPro" id="IPR000874">
    <property type="entry name" value="Bombesin"/>
</dbReference>
<dbReference type="PANTHER" id="PTHR16866:SF4">
    <property type="entry name" value="PROTEIN CBG24674"/>
    <property type="match status" value="1"/>
</dbReference>
<feature type="region of interest" description="Disordered" evidence="5">
    <location>
        <begin position="174"/>
        <end position="193"/>
    </location>
</feature>
<organism evidence="6 7">
    <name type="scientific">Caenorhabditis nigoni</name>
    <dbReference type="NCBI Taxonomy" id="1611254"/>
    <lineage>
        <taxon>Eukaryota</taxon>
        <taxon>Metazoa</taxon>
        <taxon>Ecdysozoa</taxon>
        <taxon>Nematoda</taxon>
        <taxon>Chromadorea</taxon>
        <taxon>Rhabditida</taxon>
        <taxon>Rhabditina</taxon>
        <taxon>Rhabditomorpha</taxon>
        <taxon>Rhabditoidea</taxon>
        <taxon>Rhabditidae</taxon>
        <taxon>Peloderinae</taxon>
        <taxon>Caenorhabditis</taxon>
    </lineage>
</organism>
<dbReference type="GO" id="GO:0007218">
    <property type="term" value="P:neuropeptide signaling pathway"/>
    <property type="evidence" value="ECO:0007669"/>
    <property type="project" value="InterPro"/>
</dbReference>
<dbReference type="AlphaFoldDB" id="A0A2G5USC9"/>
<feature type="compositionally biased region" description="Basic and acidic residues" evidence="5">
    <location>
        <begin position="128"/>
        <end position="140"/>
    </location>
</feature>
<accession>A0A2G5USC9</accession>
<evidence type="ECO:0000313" key="7">
    <source>
        <dbReference type="Proteomes" id="UP000230233"/>
    </source>
</evidence>
<comment type="caution">
    <text evidence="6">The sequence shown here is derived from an EMBL/GenBank/DDBJ whole genome shotgun (WGS) entry which is preliminary data.</text>
</comment>
<feature type="region of interest" description="Disordered" evidence="5">
    <location>
        <begin position="60"/>
        <end position="140"/>
    </location>
</feature>
<dbReference type="Proteomes" id="UP000230233">
    <property type="component" value="Chromosome III"/>
</dbReference>
<comment type="similarity">
    <text evidence="2">Belongs to the bombesin/neuromedin-B/ranatensin family.</text>
</comment>
<sequence>MSTDLTCRVHNQYCPRNVRLGFALFCLYKYTQTINQMPFYDPFWQFFDFEKDQKFNNLHRGRNEQRKEVPAPLNKRTTSAVSSDNDDGDGVHVPAKRMAHANSVPGPSRDRPMSSQPVRRNHPNQNDLEGRRYAEADEKKKKLQEEYAKLKAKKYPTGGEEQRIKELQKLLKVSRPLPPTPSSLASSSTVKKVTIKQEIRSPVKKAPMLPPAPKYLDPTKGRAFLNTRKQVIEKIYKDLVNGERANPETEAQRIELELATANPNDEKKYINSCATRRMQLQRESTSGIIEVNKNGSSFFFCFHSMYAGMQISELWKRKSGGYGHGRT</sequence>
<evidence type="ECO:0000256" key="2">
    <source>
        <dbReference type="ARBA" id="ARBA00010012"/>
    </source>
</evidence>
<evidence type="ECO:0000256" key="1">
    <source>
        <dbReference type="ARBA" id="ARBA00004613"/>
    </source>
</evidence>
<protein>
    <submittedName>
        <fullName evidence="6">Uncharacterized protein</fullName>
    </submittedName>
</protein>
<keyword evidence="7" id="KW-1185">Reference proteome</keyword>
<evidence type="ECO:0000256" key="3">
    <source>
        <dbReference type="ARBA" id="ARBA00022525"/>
    </source>
</evidence>
<dbReference type="PANTHER" id="PTHR16866">
    <property type="entry name" value="GASTRIN-RELEASING PEPTIDE"/>
    <property type="match status" value="1"/>
</dbReference>
<evidence type="ECO:0000313" key="6">
    <source>
        <dbReference type="EMBL" id="PIC42447.1"/>
    </source>
</evidence>
<evidence type="ECO:0000256" key="4">
    <source>
        <dbReference type="ARBA" id="ARBA00022815"/>
    </source>
</evidence>
<dbReference type="EMBL" id="PDUG01000003">
    <property type="protein sequence ID" value="PIC42447.1"/>
    <property type="molecule type" value="Genomic_DNA"/>
</dbReference>
<feature type="compositionally biased region" description="Polar residues" evidence="5">
    <location>
        <begin position="113"/>
        <end position="127"/>
    </location>
</feature>
<reference evidence="7" key="1">
    <citation type="submission" date="2017-10" db="EMBL/GenBank/DDBJ databases">
        <title>Rapid genome shrinkage in a self-fertile nematode reveals novel sperm competition proteins.</title>
        <authorList>
            <person name="Yin D."/>
            <person name="Schwarz E.M."/>
            <person name="Thomas C.G."/>
            <person name="Felde R.L."/>
            <person name="Korf I.F."/>
            <person name="Cutter A.D."/>
            <person name="Schartner C.M."/>
            <person name="Ralston E.J."/>
            <person name="Meyer B.J."/>
            <person name="Haag E.S."/>
        </authorList>
    </citation>
    <scope>NUCLEOTIDE SEQUENCE [LARGE SCALE GENOMIC DNA]</scope>
    <source>
        <strain evidence="7">JU1422</strain>
    </source>
</reference>
<comment type="subcellular location">
    <subcellularLocation>
        <location evidence="1">Secreted</location>
    </subcellularLocation>
</comment>
<keyword evidence="3" id="KW-0964">Secreted</keyword>
<proteinExistence type="inferred from homology"/>
<dbReference type="GO" id="GO:0005576">
    <property type="term" value="C:extracellular region"/>
    <property type="evidence" value="ECO:0007669"/>
    <property type="project" value="UniProtKB-SubCell"/>
</dbReference>
<gene>
    <name evidence="6" type="primary">Cnig_chr_III.g9525</name>
    <name evidence="6" type="ORF">B9Z55_009525</name>
</gene>
<keyword evidence="4" id="KW-0027">Amidation</keyword>
<name>A0A2G5USC9_9PELO</name>
<evidence type="ECO:0000256" key="5">
    <source>
        <dbReference type="SAM" id="MobiDB-lite"/>
    </source>
</evidence>